<evidence type="ECO:0000256" key="11">
    <source>
        <dbReference type="RuleBase" id="RU000405"/>
    </source>
</evidence>
<keyword evidence="10" id="KW-0597">Phosphoprotein</keyword>
<evidence type="ECO:0000256" key="10">
    <source>
        <dbReference type="PROSITE-ProRule" id="PRU00169"/>
    </source>
</evidence>
<keyword evidence="6" id="KW-1133">Transmembrane helix</keyword>
<dbReference type="RefSeq" id="WP_191818972.1">
    <property type="nucleotide sequence ID" value="NZ_JACYFT010000002.1"/>
</dbReference>
<dbReference type="SMART" id="SM00448">
    <property type="entry name" value="REC"/>
    <property type="match status" value="1"/>
</dbReference>
<comment type="subcellular location">
    <subcellularLocation>
        <location evidence="1">Membrane</location>
        <topology evidence="1">Single-pass type I membrane protein</topology>
    </subcellularLocation>
</comment>
<evidence type="ECO:0000256" key="8">
    <source>
        <dbReference type="ARBA" id="ARBA00023239"/>
    </source>
</evidence>
<dbReference type="InterPro" id="IPR011645">
    <property type="entry name" value="HNOB_dom_associated"/>
</dbReference>
<dbReference type="PANTHER" id="PTHR11920:SF335">
    <property type="entry name" value="GUANYLATE CYCLASE"/>
    <property type="match status" value="1"/>
</dbReference>
<dbReference type="CDD" id="cd00156">
    <property type="entry name" value="REC"/>
    <property type="match status" value="1"/>
</dbReference>
<evidence type="ECO:0000256" key="9">
    <source>
        <dbReference type="ARBA" id="ARBA00023293"/>
    </source>
</evidence>
<evidence type="ECO:0000259" key="13">
    <source>
        <dbReference type="PROSITE" id="PS50125"/>
    </source>
</evidence>
<dbReference type="Proteomes" id="UP000647424">
    <property type="component" value="Unassembled WGS sequence"/>
</dbReference>
<reference evidence="14" key="1">
    <citation type="submission" date="2020-09" db="EMBL/GenBank/DDBJ databases">
        <title>Genome seq and assembly of Limnohabitants sp.</title>
        <authorList>
            <person name="Chhetri G."/>
        </authorList>
    </citation>
    <scope>NUCLEOTIDE SEQUENCE</scope>
    <source>
        <strain evidence="14">JUR4</strain>
    </source>
</reference>
<sequence length="392" mass="43032">MSSLNLKFASEPSSSDLVLEAVATGRKGLESARVLLVDDSVMLRMGLRRSLEEVGLKNIREANNGKEAIEILMREPFDLMLLDMEMPVMSGMEVLEVIRETPYQAWPPVIVISGGAGSSGIDDAVRCIELGAEDYLPKPFNPVLLRARVTTCIDKKRLSDQNAFRMRQLKKQHEQLSQEKQKTEDLLLNILPRKIATRLKEGEASIADACPSVSVLFADMVGFTKMTRTITATALVEMLGDLFSRFDLITERHGLEKIKTIGDCYMLAGGVPEARDDHAEATVLAAQDMCEALKELYERTNGALNMRIGIHSGPVVAGVIGIRKFTYDLWGDTVNVASRMESTGQPGKIHVSSATADLLAGKFELEPRGMIEVKSLGQVETFFVGAKINAMA</sequence>
<keyword evidence="15" id="KW-1185">Reference proteome</keyword>
<dbReference type="InterPro" id="IPR011006">
    <property type="entry name" value="CheY-like_superfamily"/>
</dbReference>
<keyword evidence="7" id="KW-0472">Membrane</keyword>
<evidence type="ECO:0000256" key="4">
    <source>
        <dbReference type="ARBA" id="ARBA00022729"/>
    </source>
</evidence>
<dbReference type="Pfam" id="PF07701">
    <property type="entry name" value="HNOBA"/>
    <property type="match status" value="1"/>
</dbReference>
<evidence type="ECO:0000256" key="1">
    <source>
        <dbReference type="ARBA" id="ARBA00004479"/>
    </source>
</evidence>
<dbReference type="GO" id="GO:0016020">
    <property type="term" value="C:membrane"/>
    <property type="evidence" value="ECO:0007669"/>
    <property type="project" value="UniProtKB-SubCell"/>
</dbReference>
<keyword evidence="4" id="KW-0732">Signal</keyword>
<name>A0A927FG81_9BURK</name>
<dbReference type="EC" id="4.6.1.2" evidence="2"/>
<dbReference type="InterPro" id="IPR050401">
    <property type="entry name" value="Cyclic_nucleotide_synthase"/>
</dbReference>
<dbReference type="GO" id="GO:0004383">
    <property type="term" value="F:guanylate cyclase activity"/>
    <property type="evidence" value="ECO:0007669"/>
    <property type="project" value="UniProtKB-EC"/>
</dbReference>
<dbReference type="Gene3D" id="3.40.50.2300">
    <property type="match status" value="1"/>
</dbReference>
<organism evidence="14 15">
    <name type="scientific">Limnohabitans radicicola</name>
    <dbReference type="NCBI Taxonomy" id="2771427"/>
    <lineage>
        <taxon>Bacteria</taxon>
        <taxon>Pseudomonadati</taxon>
        <taxon>Pseudomonadota</taxon>
        <taxon>Betaproteobacteria</taxon>
        <taxon>Burkholderiales</taxon>
        <taxon>Comamonadaceae</taxon>
        <taxon>Limnohabitans</taxon>
    </lineage>
</organism>
<dbReference type="InterPro" id="IPR001789">
    <property type="entry name" value="Sig_transdc_resp-reg_receiver"/>
</dbReference>
<keyword evidence="5" id="KW-0547">Nucleotide-binding</keyword>
<accession>A0A927FG81</accession>
<evidence type="ECO:0000256" key="6">
    <source>
        <dbReference type="ARBA" id="ARBA00022989"/>
    </source>
</evidence>
<dbReference type="Pfam" id="PF00072">
    <property type="entry name" value="Response_reg"/>
    <property type="match status" value="1"/>
</dbReference>
<feature type="modified residue" description="4-aspartylphosphate" evidence="10">
    <location>
        <position position="83"/>
    </location>
</feature>
<evidence type="ECO:0000256" key="7">
    <source>
        <dbReference type="ARBA" id="ARBA00023136"/>
    </source>
</evidence>
<evidence type="ECO:0000256" key="5">
    <source>
        <dbReference type="ARBA" id="ARBA00022741"/>
    </source>
</evidence>
<dbReference type="SUPFAM" id="SSF52172">
    <property type="entry name" value="CheY-like"/>
    <property type="match status" value="1"/>
</dbReference>
<dbReference type="PANTHER" id="PTHR11920">
    <property type="entry name" value="GUANYLYL CYCLASE"/>
    <property type="match status" value="1"/>
</dbReference>
<comment type="similarity">
    <text evidence="11">Belongs to the adenylyl cyclase class-4/guanylyl cyclase family.</text>
</comment>
<comment type="caution">
    <text evidence="14">The sequence shown here is derived from an EMBL/GenBank/DDBJ whole genome shotgun (WGS) entry which is preliminary data.</text>
</comment>
<dbReference type="Pfam" id="PF00211">
    <property type="entry name" value="Guanylate_cyc"/>
    <property type="match status" value="1"/>
</dbReference>
<dbReference type="GO" id="GO:0000160">
    <property type="term" value="P:phosphorelay signal transduction system"/>
    <property type="evidence" value="ECO:0007669"/>
    <property type="project" value="InterPro"/>
</dbReference>
<keyword evidence="9" id="KW-0141">cGMP biosynthesis</keyword>
<dbReference type="EMBL" id="JACYFT010000002">
    <property type="protein sequence ID" value="MBD8050461.1"/>
    <property type="molecule type" value="Genomic_DNA"/>
</dbReference>
<dbReference type="CDD" id="cd07302">
    <property type="entry name" value="CHD"/>
    <property type="match status" value="1"/>
</dbReference>
<dbReference type="SUPFAM" id="SSF55073">
    <property type="entry name" value="Nucleotide cyclase"/>
    <property type="match status" value="1"/>
</dbReference>
<dbReference type="SMART" id="SM00044">
    <property type="entry name" value="CYCc"/>
    <property type="match status" value="1"/>
</dbReference>
<gene>
    <name evidence="14" type="ORF">IC609_07885</name>
</gene>
<dbReference type="GO" id="GO:0004016">
    <property type="term" value="F:adenylate cyclase activity"/>
    <property type="evidence" value="ECO:0007669"/>
    <property type="project" value="UniProtKB-ARBA"/>
</dbReference>
<feature type="domain" description="Response regulatory" evidence="12">
    <location>
        <begin position="33"/>
        <end position="153"/>
    </location>
</feature>
<evidence type="ECO:0000259" key="12">
    <source>
        <dbReference type="PROSITE" id="PS50110"/>
    </source>
</evidence>
<dbReference type="InterPro" id="IPR029787">
    <property type="entry name" value="Nucleotide_cyclase"/>
</dbReference>
<keyword evidence="8 11" id="KW-0456">Lyase</keyword>
<feature type="domain" description="Guanylate cyclase" evidence="13">
    <location>
        <begin position="214"/>
        <end position="341"/>
    </location>
</feature>
<dbReference type="PROSITE" id="PS50125">
    <property type="entry name" value="GUANYLATE_CYCLASE_2"/>
    <property type="match status" value="1"/>
</dbReference>
<evidence type="ECO:0000256" key="2">
    <source>
        <dbReference type="ARBA" id="ARBA00012202"/>
    </source>
</evidence>
<dbReference type="AlphaFoldDB" id="A0A927FG81"/>
<evidence type="ECO:0000313" key="14">
    <source>
        <dbReference type="EMBL" id="MBD8050461.1"/>
    </source>
</evidence>
<dbReference type="GO" id="GO:0000166">
    <property type="term" value="F:nucleotide binding"/>
    <property type="evidence" value="ECO:0007669"/>
    <property type="project" value="UniProtKB-KW"/>
</dbReference>
<dbReference type="PROSITE" id="PS00452">
    <property type="entry name" value="GUANYLATE_CYCLASE_1"/>
    <property type="match status" value="1"/>
</dbReference>
<proteinExistence type="inferred from homology"/>
<evidence type="ECO:0000313" key="15">
    <source>
        <dbReference type="Proteomes" id="UP000647424"/>
    </source>
</evidence>
<dbReference type="PROSITE" id="PS50110">
    <property type="entry name" value="RESPONSE_REGULATORY"/>
    <property type="match status" value="1"/>
</dbReference>
<dbReference type="InterPro" id="IPR001054">
    <property type="entry name" value="A/G_cyclase"/>
</dbReference>
<evidence type="ECO:0000256" key="3">
    <source>
        <dbReference type="ARBA" id="ARBA00022692"/>
    </source>
</evidence>
<dbReference type="InterPro" id="IPR018297">
    <property type="entry name" value="A/G_cyclase_CS"/>
</dbReference>
<dbReference type="Gene3D" id="3.30.70.1230">
    <property type="entry name" value="Nucleotide cyclase"/>
    <property type="match status" value="1"/>
</dbReference>
<protein>
    <recommendedName>
        <fullName evidence="2">guanylate cyclase</fullName>
        <ecNumber evidence="2">4.6.1.2</ecNumber>
    </recommendedName>
</protein>
<keyword evidence="3" id="KW-0812">Transmembrane</keyword>